<feature type="binding site" evidence="6">
    <location>
        <position position="118"/>
    </location>
    <ligand>
        <name>substrate</name>
    </ligand>
</feature>
<organism evidence="10">
    <name type="scientific">Polytomella parva</name>
    <dbReference type="NCBI Taxonomy" id="51329"/>
    <lineage>
        <taxon>Eukaryota</taxon>
        <taxon>Viridiplantae</taxon>
        <taxon>Chlorophyta</taxon>
        <taxon>core chlorophytes</taxon>
        <taxon>Chlorophyceae</taxon>
        <taxon>CS clade</taxon>
        <taxon>Chlamydomonadales</taxon>
        <taxon>Chlamydomonadaceae</taxon>
        <taxon>Polytomella</taxon>
    </lineage>
</organism>
<gene>
    <name evidence="10" type="ORF">PPAR00522_LOCUS2174</name>
</gene>
<dbReference type="EC" id="5.4.2.11" evidence="8"/>
<evidence type="ECO:0000256" key="5">
    <source>
        <dbReference type="PIRSR" id="PIRSR613078-1"/>
    </source>
</evidence>
<protein>
    <recommendedName>
        <fullName evidence="8">Phosphoglycerate mutase</fullName>
        <ecNumber evidence="8">5.4.2.11</ecNumber>
    </recommendedName>
</protein>
<feature type="region of interest" description="Disordered" evidence="9">
    <location>
        <begin position="144"/>
        <end position="166"/>
    </location>
</feature>
<evidence type="ECO:0000313" key="10">
    <source>
        <dbReference type="EMBL" id="CAD8765785.1"/>
    </source>
</evidence>
<feature type="region of interest" description="Disordered" evidence="9">
    <location>
        <begin position="243"/>
        <end position="264"/>
    </location>
</feature>
<comment type="similarity">
    <text evidence="2 8">Belongs to the phosphoglycerate mutase family. BPG-dependent PGAM subfamily.</text>
</comment>
<evidence type="ECO:0000256" key="7">
    <source>
        <dbReference type="PIRSR" id="PIRSR613078-3"/>
    </source>
</evidence>
<dbReference type="AlphaFoldDB" id="A0A7S0UQZ8"/>
<proteinExistence type="inferred from homology"/>
<feature type="binding site" evidence="6">
    <location>
        <begin position="107"/>
        <end position="110"/>
    </location>
    <ligand>
        <name>substrate</name>
    </ligand>
</feature>
<feature type="active site" description="Proton donor/acceptor" evidence="5">
    <location>
        <position position="107"/>
    </location>
</feature>
<feature type="binding site" evidence="6">
    <location>
        <begin position="134"/>
        <end position="135"/>
    </location>
    <ligand>
        <name>substrate</name>
    </ligand>
</feature>
<dbReference type="InterPro" id="IPR001345">
    <property type="entry name" value="PG/BPGM_mutase_AS"/>
</dbReference>
<dbReference type="PROSITE" id="PS00175">
    <property type="entry name" value="PG_MUTASE"/>
    <property type="match status" value="1"/>
</dbReference>
<evidence type="ECO:0000256" key="1">
    <source>
        <dbReference type="ARBA" id="ARBA00000380"/>
    </source>
</evidence>
<dbReference type="InterPro" id="IPR029033">
    <property type="entry name" value="His_PPase_superfam"/>
</dbReference>
<evidence type="ECO:0000256" key="8">
    <source>
        <dbReference type="RuleBase" id="RU004511"/>
    </source>
</evidence>
<feature type="active site" description="Tele-phosphohistidine intermediate" evidence="5">
    <location>
        <position position="29"/>
    </location>
</feature>
<dbReference type="NCBIfam" id="NF010713">
    <property type="entry name" value="PRK14115.1"/>
    <property type="match status" value="1"/>
</dbReference>
<dbReference type="PANTHER" id="PTHR11931">
    <property type="entry name" value="PHOSPHOGLYCERATE MUTASE"/>
    <property type="match status" value="1"/>
</dbReference>
<evidence type="ECO:0000256" key="2">
    <source>
        <dbReference type="ARBA" id="ARBA00006717"/>
    </source>
</evidence>
<dbReference type="Pfam" id="PF00300">
    <property type="entry name" value="His_Phos_1"/>
    <property type="match status" value="1"/>
</dbReference>
<dbReference type="InterPro" id="IPR005952">
    <property type="entry name" value="Phosphogly_mut1"/>
</dbReference>
<feature type="binding site" evidence="6">
    <location>
        <begin position="28"/>
        <end position="35"/>
    </location>
    <ligand>
        <name>substrate</name>
    </ligand>
</feature>
<dbReference type="GO" id="GO:0004619">
    <property type="term" value="F:phosphoglycerate mutase activity"/>
    <property type="evidence" value="ECO:0007669"/>
    <property type="project" value="UniProtKB-EC"/>
</dbReference>
<feature type="binding site" evidence="6">
    <location>
        <position position="80"/>
    </location>
    <ligand>
        <name>substrate</name>
    </ligand>
</feature>
<feature type="compositionally biased region" description="Low complexity" evidence="9">
    <location>
        <begin position="401"/>
        <end position="414"/>
    </location>
</feature>
<dbReference type="FunFam" id="3.40.50.1240:FF:000003">
    <property type="entry name" value="2,3-bisphosphoglycerate-dependent phosphoglycerate mutase"/>
    <property type="match status" value="1"/>
</dbReference>
<evidence type="ECO:0000256" key="3">
    <source>
        <dbReference type="ARBA" id="ARBA00023152"/>
    </source>
</evidence>
<reference evidence="10" key="1">
    <citation type="submission" date="2021-01" db="EMBL/GenBank/DDBJ databases">
        <authorList>
            <person name="Corre E."/>
            <person name="Pelletier E."/>
            <person name="Niang G."/>
            <person name="Scheremetjew M."/>
            <person name="Finn R."/>
            <person name="Kale V."/>
            <person name="Holt S."/>
            <person name="Cochrane G."/>
            <person name="Meng A."/>
            <person name="Brown T."/>
            <person name="Cohen L."/>
        </authorList>
    </citation>
    <scope>NUCLEOTIDE SEQUENCE</scope>
    <source>
        <strain evidence="10">SAG 63-3</strain>
    </source>
</reference>
<feature type="binding site" evidence="6">
    <location>
        <begin position="203"/>
        <end position="204"/>
    </location>
    <ligand>
        <name>substrate</name>
    </ligand>
</feature>
<keyword evidence="3 8" id="KW-0324">Glycolysis</keyword>
<keyword evidence="4 8" id="KW-0413">Isomerase</keyword>
<dbReference type="SUPFAM" id="SSF53254">
    <property type="entry name" value="Phosphoglycerate mutase-like"/>
    <property type="match status" value="1"/>
</dbReference>
<dbReference type="Gene3D" id="3.40.50.1240">
    <property type="entry name" value="Phosphoglycerate mutase-like"/>
    <property type="match status" value="1"/>
</dbReference>
<dbReference type="SMART" id="SM00855">
    <property type="entry name" value="PGAM"/>
    <property type="match status" value="1"/>
</dbReference>
<feature type="region of interest" description="Disordered" evidence="9">
    <location>
        <begin position="377"/>
        <end position="414"/>
    </location>
</feature>
<dbReference type="HAMAP" id="MF_01039">
    <property type="entry name" value="PGAM_GpmA"/>
    <property type="match status" value="1"/>
</dbReference>
<feature type="region of interest" description="Disordered" evidence="9">
    <location>
        <begin position="556"/>
        <end position="584"/>
    </location>
</feature>
<accession>A0A7S0UQZ8</accession>
<evidence type="ECO:0000256" key="6">
    <source>
        <dbReference type="PIRSR" id="PIRSR613078-2"/>
    </source>
</evidence>
<dbReference type="CDD" id="cd07067">
    <property type="entry name" value="HP_PGM_like"/>
    <property type="match status" value="1"/>
</dbReference>
<dbReference type="InterPro" id="IPR013078">
    <property type="entry name" value="His_Pase_superF_clade-1"/>
</dbReference>
<evidence type="ECO:0000256" key="9">
    <source>
        <dbReference type="SAM" id="MobiDB-lite"/>
    </source>
</evidence>
<dbReference type="NCBIfam" id="TIGR01258">
    <property type="entry name" value="pgm_1"/>
    <property type="match status" value="1"/>
</dbReference>
<comment type="catalytic activity">
    <reaction evidence="1 8">
        <text>(2R)-2-phosphoglycerate = (2R)-3-phosphoglycerate</text>
        <dbReference type="Rhea" id="RHEA:15901"/>
        <dbReference type="ChEBI" id="CHEBI:58272"/>
        <dbReference type="ChEBI" id="CHEBI:58289"/>
        <dbReference type="EC" id="5.4.2.11"/>
    </reaction>
</comment>
<feature type="region of interest" description="Disordered" evidence="9">
    <location>
        <begin position="301"/>
        <end position="328"/>
    </location>
</feature>
<feature type="compositionally biased region" description="Basic and acidic residues" evidence="9">
    <location>
        <begin position="301"/>
        <end position="317"/>
    </location>
</feature>
<dbReference type="EMBL" id="HBFM01003761">
    <property type="protein sequence ID" value="CAD8765785.1"/>
    <property type="molecule type" value="Transcribed_RNA"/>
</dbReference>
<dbReference type="GO" id="GO:0006096">
    <property type="term" value="P:glycolytic process"/>
    <property type="evidence" value="ECO:0007669"/>
    <property type="project" value="UniProtKB-KW"/>
</dbReference>
<sequence>MSTSHSPLPSAASSASLTTPPMTLILVRHGQSQWNLENRFTGWTDVDLSPLGHRQAVLAGRILKAHGFEVQQSFTSVLVRAIHTLWKVLDEMCMSYVPERKSWRLNERHYGALQGLNKKETAELHGAEKVHLWRRSYAIPPPALDLSDPRHPSSDPRYSGMDPKDLPCTESLKDTITRCLPLWHAEIAPALTAGQNVLIAAHGNSLRGIVKHLDDLSDEGVVGLEIPTGVPLIYELGGGEASQDAEDIQRSPEGIQHPSPTYKSTSTIKPIRHFYLAEHLIEAPLSIAVIDLLELEEKLPGYLPDSDRESVSEKEGGAAKGGGADCSKRRSRLMGTLVQLLNRAAITFPETLHHLQSHVPMTGSSLKSETGSRVILTPAGDTPNHLLPMTTKDPKDLSPASDLDSTSGSSTKKSKLDSTLLTSNFVWIQISAASFRDDAISESNPNAIHRLQTPSRKRELETMDLTLIKGLVDNYLDPERNTLVVIADDLTPLSLGRERFDDDEEHMVRRLSRLGERLSAHLGGGQRMLLVGGFESRLEALGQIAPSSLASASGGVTLTNDAQGSEKTRKITHTNEPEEHKGKEEVEEVGKLKSQMTDEKTTPQIKRIQHDIPLVVVPMGGAAAAAATAAGGYTVLGDDAKARDITASLIADAISCMALEKCSIRASVPII</sequence>
<feature type="site" description="Transition state stabilizer" evidence="7">
    <location>
        <position position="202"/>
    </location>
</feature>
<evidence type="ECO:0000256" key="4">
    <source>
        <dbReference type="ARBA" id="ARBA00023235"/>
    </source>
</evidence>
<name>A0A7S0UQZ8_9CHLO</name>
<feature type="compositionally biased region" description="Basic and acidic residues" evidence="9">
    <location>
        <begin position="564"/>
        <end position="584"/>
    </location>
</feature>
<feature type="binding site" evidence="6">
    <location>
        <begin position="41"/>
        <end position="42"/>
    </location>
    <ligand>
        <name>substrate</name>
    </ligand>
</feature>